<feature type="compositionally biased region" description="Polar residues" evidence="1">
    <location>
        <begin position="328"/>
        <end position="341"/>
    </location>
</feature>
<name>A0AAD8NRH4_TARER</name>
<accession>A0AAD8NRH4</accession>
<sequence>MQVKMASPNTILLAFLVLVLSLSHGSWSGLARSVVSDDFMLSQSKRELSEQSNQVASEPVKPGGMLDLEPLQESDNEHEPLEVVPASASTASLVDGDQSIACRGRYRVPNCRPNCRGGIPYPRCYPNSCPPNFPGCIPNNNPCPVQFFPPQPSPGCQPTCTPNTTPCYQPEPSQGCQPSSTPCLGCAYPPQSGTNYPGCVNPGCAYPPQSGSDYPPQPWCGNPGCAYSPPQSGSDYPPSNPGCVNSGCAYPPQSGPDYPPQCANPGCAYPPQSGSAYPPQSNPGCLSPDCQPTNQPPFCAFPGCQPPDLFYPPQNEASPGTGPRIDEQNSLEQESNGSLQPNEKVEIDEVEEGETMSKQELSGFMTPSTI</sequence>
<dbReference type="Proteomes" id="UP001229421">
    <property type="component" value="Unassembled WGS sequence"/>
</dbReference>
<protein>
    <submittedName>
        <fullName evidence="3">Uncharacterized protein</fullName>
    </submittedName>
</protein>
<dbReference type="EMBL" id="JAUHHV010000007">
    <property type="protein sequence ID" value="KAK1418066.1"/>
    <property type="molecule type" value="Genomic_DNA"/>
</dbReference>
<evidence type="ECO:0000256" key="2">
    <source>
        <dbReference type="SAM" id="SignalP"/>
    </source>
</evidence>
<feature type="signal peptide" evidence="2">
    <location>
        <begin position="1"/>
        <end position="28"/>
    </location>
</feature>
<feature type="compositionally biased region" description="Polar residues" evidence="1">
    <location>
        <begin position="356"/>
        <end position="370"/>
    </location>
</feature>
<comment type="caution">
    <text evidence="3">The sequence shown here is derived from an EMBL/GenBank/DDBJ whole genome shotgun (WGS) entry which is preliminary data.</text>
</comment>
<dbReference type="AlphaFoldDB" id="A0AAD8NRH4"/>
<reference evidence="3" key="1">
    <citation type="journal article" date="2023" name="bioRxiv">
        <title>Improved chromosome-level genome assembly for marigold (Tagetes erecta).</title>
        <authorList>
            <person name="Jiang F."/>
            <person name="Yuan L."/>
            <person name="Wang S."/>
            <person name="Wang H."/>
            <person name="Xu D."/>
            <person name="Wang A."/>
            <person name="Fan W."/>
        </authorList>
    </citation>
    <scope>NUCLEOTIDE SEQUENCE</scope>
    <source>
        <strain evidence="3">WSJ</strain>
        <tissue evidence="3">Leaf</tissue>
    </source>
</reference>
<feature type="chain" id="PRO_5042144628" evidence="2">
    <location>
        <begin position="29"/>
        <end position="370"/>
    </location>
</feature>
<evidence type="ECO:0000313" key="4">
    <source>
        <dbReference type="Proteomes" id="UP001229421"/>
    </source>
</evidence>
<feature type="region of interest" description="Disordered" evidence="1">
    <location>
        <begin position="310"/>
        <end position="370"/>
    </location>
</feature>
<evidence type="ECO:0000313" key="3">
    <source>
        <dbReference type="EMBL" id="KAK1418066.1"/>
    </source>
</evidence>
<keyword evidence="4" id="KW-1185">Reference proteome</keyword>
<organism evidence="3 4">
    <name type="scientific">Tagetes erecta</name>
    <name type="common">African marigold</name>
    <dbReference type="NCBI Taxonomy" id="13708"/>
    <lineage>
        <taxon>Eukaryota</taxon>
        <taxon>Viridiplantae</taxon>
        <taxon>Streptophyta</taxon>
        <taxon>Embryophyta</taxon>
        <taxon>Tracheophyta</taxon>
        <taxon>Spermatophyta</taxon>
        <taxon>Magnoliopsida</taxon>
        <taxon>eudicotyledons</taxon>
        <taxon>Gunneridae</taxon>
        <taxon>Pentapetalae</taxon>
        <taxon>asterids</taxon>
        <taxon>campanulids</taxon>
        <taxon>Asterales</taxon>
        <taxon>Asteraceae</taxon>
        <taxon>Asteroideae</taxon>
        <taxon>Heliantheae alliance</taxon>
        <taxon>Tageteae</taxon>
        <taxon>Tagetes</taxon>
    </lineage>
</organism>
<feature type="region of interest" description="Disordered" evidence="1">
    <location>
        <begin position="46"/>
        <end position="78"/>
    </location>
</feature>
<gene>
    <name evidence="3" type="ORF">QVD17_27205</name>
</gene>
<evidence type="ECO:0000256" key="1">
    <source>
        <dbReference type="SAM" id="MobiDB-lite"/>
    </source>
</evidence>
<keyword evidence="2" id="KW-0732">Signal</keyword>
<proteinExistence type="predicted"/>